<evidence type="ECO:0000256" key="1">
    <source>
        <dbReference type="ARBA" id="ARBA00004173"/>
    </source>
</evidence>
<organism evidence="7 8">
    <name type="scientific">[Candida] arabinofermentans NRRL YB-2248</name>
    <dbReference type="NCBI Taxonomy" id="983967"/>
    <lineage>
        <taxon>Eukaryota</taxon>
        <taxon>Fungi</taxon>
        <taxon>Dikarya</taxon>
        <taxon>Ascomycota</taxon>
        <taxon>Saccharomycotina</taxon>
        <taxon>Pichiomycetes</taxon>
        <taxon>Pichiales</taxon>
        <taxon>Pichiaceae</taxon>
        <taxon>Ogataea</taxon>
        <taxon>Ogataea/Candida clade</taxon>
    </lineage>
</organism>
<keyword evidence="5" id="KW-0496">Mitochondrion</keyword>
<proteinExistence type="inferred from homology"/>
<dbReference type="EMBL" id="KV453850">
    <property type="protein sequence ID" value="ODV86337.1"/>
    <property type="molecule type" value="Genomic_DNA"/>
</dbReference>
<comment type="similarity">
    <text evidence="2">Belongs to the AIM9 family.</text>
</comment>
<evidence type="ECO:0000256" key="3">
    <source>
        <dbReference type="ARBA" id="ARBA00016197"/>
    </source>
</evidence>
<evidence type="ECO:0000313" key="8">
    <source>
        <dbReference type="Proteomes" id="UP000094801"/>
    </source>
</evidence>
<keyword evidence="4" id="KW-0809">Transit peptide</keyword>
<dbReference type="Gene3D" id="3.30.200.20">
    <property type="entry name" value="Phosphorylase Kinase, domain 1"/>
    <property type="match status" value="1"/>
</dbReference>
<dbReference type="InterPro" id="IPR011009">
    <property type="entry name" value="Kinase-like_dom_sf"/>
</dbReference>
<evidence type="ECO:0000256" key="4">
    <source>
        <dbReference type="ARBA" id="ARBA00022946"/>
    </source>
</evidence>
<reference evidence="8" key="1">
    <citation type="submission" date="2016-04" db="EMBL/GenBank/DDBJ databases">
        <title>Comparative genomics of biotechnologically important yeasts.</title>
        <authorList>
            <consortium name="DOE Joint Genome Institute"/>
            <person name="Riley R."/>
            <person name="Haridas S."/>
            <person name="Wolfe K.H."/>
            <person name="Lopes M.R."/>
            <person name="Hittinger C.T."/>
            <person name="Goker M."/>
            <person name="Salamov A."/>
            <person name="Wisecaver J."/>
            <person name="Long T.M."/>
            <person name="Aerts A.L."/>
            <person name="Barry K."/>
            <person name="Choi C."/>
            <person name="Clum A."/>
            <person name="Coughlan A.Y."/>
            <person name="Deshpande S."/>
            <person name="Douglass A.P."/>
            <person name="Hanson S.J."/>
            <person name="Klenk H.-P."/>
            <person name="Labutti K."/>
            <person name="Lapidus A."/>
            <person name="Lindquist E."/>
            <person name="Lipzen A."/>
            <person name="Meier-Kolthoff J.P."/>
            <person name="Ohm R.A."/>
            <person name="Otillar R.P."/>
            <person name="Pangilinan J."/>
            <person name="Peng Y."/>
            <person name="Rokas A."/>
            <person name="Rosa C.A."/>
            <person name="Scheuner C."/>
            <person name="Sibirny A.A."/>
            <person name="Slot J.C."/>
            <person name="Stielow J.B."/>
            <person name="Sun H."/>
            <person name="Kurtzman C.P."/>
            <person name="Blackwell M."/>
            <person name="Grigoriev I.V."/>
            <person name="Jeffries T.W."/>
        </authorList>
    </citation>
    <scope>NUCLEOTIDE SEQUENCE [LARGE SCALE GENOMIC DNA]</scope>
    <source>
        <strain evidence="8">NRRL YB-2248</strain>
    </source>
</reference>
<dbReference type="SUPFAM" id="SSF56112">
    <property type="entry name" value="Protein kinase-like (PK-like)"/>
    <property type="match status" value="1"/>
</dbReference>
<dbReference type="PANTHER" id="PTHR36091:SF1">
    <property type="entry name" value="ALTERED INHERITANCE OF MITOCHONDRIA PROTEIN 9, MITOCHONDRIAL"/>
    <property type="match status" value="1"/>
</dbReference>
<evidence type="ECO:0000313" key="7">
    <source>
        <dbReference type="EMBL" id="ODV86337.1"/>
    </source>
</evidence>
<protein>
    <recommendedName>
        <fullName evidence="3">Altered inheritance of mitochondria protein 9, mitochondrial</fullName>
    </recommendedName>
    <alternativeName>
        <fullName evidence="6">Found in mitochondrial proteome protein 29</fullName>
    </alternativeName>
</protein>
<comment type="subcellular location">
    <subcellularLocation>
        <location evidence="1">Mitochondrion</location>
    </subcellularLocation>
</comment>
<evidence type="ECO:0000256" key="6">
    <source>
        <dbReference type="ARBA" id="ARBA00031849"/>
    </source>
</evidence>
<dbReference type="AlphaFoldDB" id="A0A1E4T3K8"/>
<dbReference type="PANTHER" id="PTHR36091">
    <property type="entry name" value="ALTERED INHERITANCE OF MITOCHONDRIA PROTEIN 9, MITOCHONDRIAL"/>
    <property type="match status" value="1"/>
</dbReference>
<keyword evidence="8" id="KW-1185">Reference proteome</keyword>
<dbReference type="GO" id="GO:0005739">
    <property type="term" value="C:mitochondrion"/>
    <property type="evidence" value="ECO:0007669"/>
    <property type="project" value="UniProtKB-SubCell"/>
</dbReference>
<name>A0A1E4T3K8_9ASCO</name>
<gene>
    <name evidence="7" type="ORF">CANARDRAFT_197271</name>
</gene>
<evidence type="ECO:0000256" key="5">
    <source>
        <dbReference type="ARBA" id="ARBA00023128"/>
    </source>
</evidence>
<dbReference type="InterPro" id="IPR051035">
    <property type="entry name" value="Mito_inheritance_9"/>
</dbReference>
<evidence type="ECO:0000256" key="2">
    <source>
        <dbReference type="ARBA" id="ARBA00005543"/>
    </source>
</evidence>
<sequence length="632" mass="72256">MLTRSTRTATLSLKRSLLRSSISVSVVSKLSIVRFQSTLPETPKEVFTNIFEENDPSRQQFFEYTWGTWLKDDKLEKAKRRTEFSIKGLNDTLMRLSAAAEFAKLDEPLTEIAANTFAVRKNLDLIGEGKFDNVKQIVSIHEGKHHRVYKFQMEDTSETAEEAKTPREYILRLPYKLDSSLYVGRKIQSEAATIDFLQSKLGLNVPKVIAYSASADNQLGAPFMILEYIPGSLLMKEWNPLIQGAINEPESKEKLMSVIGPIADFNKQVTSLTFNHFGSLYFKQDCPIDIISEENQEIYEGENEDIELKGRWVIGPTVEKAFYKNKNAVKQSVLDQHVGPWPKEEPLKMITDLVRLELESFKTRLALAKAGSSPKLENQGVLIDAIKTYEKLLKISNDLFNLKSETIPNLQALIKPRLSISDLDPMNAIVNSNKNNEVTFVDFEGSSIKPYLLTDYPTFLQYSGPKIFNLSEEIEGYDEMDEMDKQQYEFMFNRSRNQFYWELSLNDRSKKLLGVISPAVKLIKSPYSAALDLSNDKDFLYVQNGLVELSSMWEMYKENQLIGENAQPVEFTEDELKLYEQSLQNYQVEISATPFVATKGWVPQDMFGKLLEQGMIVKDGDDYKLDTEKVLE</sequence>
<dbReference type="OrthoDB" id="2968323at2759"/>
<accession>A0A1E4T3K8</accession>
<dbReference type="Proteomes" id="UP000094801">
    <property type="component" value="Unassembled WGS sequence"/>
</dbReference>